<comment type="caution">
    <text evidence="1">The sequence shown here is derived from an EMBL/GenBank/DDBJ whole genome shotgun (WGS) entry which is preliminary data.</text>
</comment>
<evidence type="ECO:0000313" key="1">
    <source>
        <dbReference type="EMBL" id="KAI5647281.1"/>
    </source>
</evidence>
<proteinExistence type="predicted"/>
<sequence>MFFLKTTFIGSNHLYAIVTGANRGIGFEICRGLASNGINIVLTARDKKKGLEALEKLKGYGFSDTSVFFHQLDVANLHSISTLAEFVKSEFGRLDILVNNAGVSGAIIAAVEADLSDVSIETYELAEECLNINYYGVKRMIEAFVPLLQSSHSPTIVNVSASMGKLKKIPSEWAKGILNDTENLTKERIEEVVNEFLKDLKEDSLKSKGWPLQFSAYIISKAALNAYTRIVANKYPSIKVNCVCPGSVQTDMSNGIGISTAEEGALGPLRLALLSDENGPSGQFFVCNDLSSFE</sequence>
<reference evidence="2" key="1">
    <citation type="journal article" date="2023" name="Nat. Plants">
        <title>Single-cell RNA sequencing provides a high-resolution roadmap for understanding the multicellular compartmentation of specialized metabolism.</title>
        <authorList>
            <person name="Sun S."/>
            <person name="Shen X."/>
            <person name="Li Y."/>
            <person name="Li Y."/>
            <person name="Wang S."/>
            <person name="Li R."/>
            <person name="Zhang H."/>
            <person name="Shen G."/>
            <person name="Guo B."/>
            <person name="Wei J."/>
            <person name="Xu J."/>
            <person name="St-Pierre B."/>
            <person name="Chen S."/>
            <person name="Sun C."/>
        </authorList>
    </citation>
    <scope>NUCLEOTIDE SEQUENCE [LARGE SCALE GENOMIC DNA]</scope>
</reference>
<keyword evidence="2" id="KW-1185">Reference proteome</keyword>
<name>A0ACB9ZJ71_CATRO</name>
<accession>A0ACB9ZJ71</accession>
<protein>
    <submittedName>
        <fullName evidence="1">Uncharacterized protein</fullName>
    </submittedName>
</protein>
<evidence type="ECO:0000313" key="2">
    <source>
        <dbReference type="Proteomes" id="UP001060085"/>
    </source>
</evidence>
<dbReference type="EMBL" id="CM044708">
    <property type="protein sequence ID" value="KAI5647281.1"/>
    <property type="molecule type" value="Genomic_DNA"/>
</dbReference>
<gene>
    <name evidence="1" type="ORF">M9H77_33286</name>
</gene>
<dbReference type="Proteomes" id="UP001060085">
    <property type="component" value="Linkage Group LG08"/>
</dbReference>
<organism evidence="1 2">
    <name type="scientific">Catharanthus roseus</name>
    <name type="common">Madagascar periwinkle</name>
    <name type="synonym">Vinca rosea</name>
    <dbReference type="NCBI Taxonomy" id="4058"/>
    <lineage>
        <taxon>Eukaryota</taxon>
        <taxon>Viridiplantae</taxon>
        <taxon>Streptophyta</taxon>
        <taxon>Embryophyta</taxon>
        <taxon>Tracheophyta</taxon>
        <taxon>Spermatophyta</taxon>
        <taxon>Magnoliopsida</taxon>
        <taxon>eudicotyledons</taxon>
        <taxon>Gunneridae</taxon>
        <taxon>Pentapetalae</taxon>
        <taxon>asterids</taxon>
        <taxon>lamiids</taxon>
        <taxon>Gentianales</taxon>
        <taxon>Apocynaceae</taxon>
        <taxon>Rauvolfioideae</taxon>
        <taxon>Vinceae</taxon>
        <taxon>Catharanthinae</taxon>
        <taxon>Catharanthus</taxon>
    </lineage>
</organism>